<dbReference type="OrthoDB" id="8678477at2"/>
<dbReference type="Pfam" id="PF03401">
    <property type="entry name" value="TctC"/>
    <property type="match status" value="1"/>
</dbReference>
<name>A0A446CCQ8_9BURK</name>
<reference evidence="3 4" key="1">
    <citation type="submission" date="2018-07" db="EMBL/GenBank/DDBJ databases">
        <authorList>
            <person name="Peeters C."/>
        </authorList>
    </citation>
    <scope>NUCLEOTIDE SEQUENCE [LARGE SCALE GENOMIC DNA]</scope>
    <source>
        <strain evidence="3 4">LMG 3411</strain>
    </source>
</reference>
<dbReference type="EMBL" id="UFQB01000007">
    <property type="protein sequence ID" value="SSW65603.1"/>
    <property type="molecule type" value="Genomic_DNA"/>
</dbReference>
<dbReference type="PANTHER" id="PTHR42928">
    <property type="entry name" value="TRICARBOXYLATE-BINDING PROTEIN"/>
    <property type="match status" value="1"/>
</dbReference>
<dbReference type="CDD" id="cd13578">
    <property type="entry name" value="PBP2_Bug27"/>
    <property type="match status" value="1"/>
</dbReference>
<dbReference type="RefSeq" id="WP_129527307.1">
    <property type="nucleotide sequence ID" value="NZ_UFQB01000007.1"/>
</dbReference>
<evidence type="ECO:0000256" key="1">
    <source>
        <dbReference type="ARBA" id="ARBA00006987"/>
    </source>
</evidence>
<gene>
    <name evidence="3" type="ORF">AGI3411_02081</name>
</gene>
<proteinExistence type="inferred from homology"/>
<dbReference type="SUPFAM" id="SSF53850">
    <property type="entry name" value="Periplasmic binding protein-like II"/>
    <property type="match status" value="1"/>
</dbReference>
<accession>A0A446CCQ8</accession>
<dbReference type="Proteomes" id="UP000289184">
    <property type="component" value="Unassembled WGS sequence"/>
</dbReference>
<keyword evidence="2" id="KW-0732">Signal</keyword>
<sequence>MHAIRTLAATAALALAAAAPLHAAGPAGGRPVTLIVPFAAGGGVDGMGRLLAERLRSEMPQGVVVENKPGASGMLGAQTVVRSSPDGTTLLLGSAGETAINPLVFKSKMQYQPDKDLAPIALIARVPNVLVANPKLPASSVEQLVAYGRAHPDRLTYATSGVGNPQHLNGELLQSLAGIKMVHVPYKGASAQLVDVAAGSVDLTFVSLAGALPFIKSGKVKPLAVTSAKRASFAPDIPAVAEYAPLKDYALENWFGVFVPAATPADVQQELAAAIGRALKDEKLVASLRDLGGEVQPMSQAEFRDFIKAQTAVFAKVVADGHITAEN</sequence>
<organism evidence="3 4">
    <name type="scientific">Achromobacter agilis</name>
    <dbReference type="NCBI Taxonomy" id="1353888"/>
    <lineage>
        <taxon>Bacteria</taxon>
        <taxon>Pseudomonadati</taxon>
        <taxon>Pseudomonadota</taxon>
        <taxon>Betaproteobacteria</taxon>
        <taxon>Burkholderiales</taxon>
        <taxon>Alcaligenaceae</taxon>
        <taxon>Achromobacter</taxon>
    </lineage>
</organism>
<evidence type="ECO:0000313" key="3">
    <source>
        <dbReference type="EMBL" id="SSW65603.1"/>
    </source>
</evidence>
<dbReference type="InterPro" id="IPR005064">
    <property type="entry name" value="BUG"/>
</dbReference>
<dbReference type="Gene3D" id="3.40.190.150">
    <property type="entry name" value="Bordetella uptake gene, domain 1"/>
    <property type="match status" value="1"/>
</dbReference>
<dbReference type="InterPro" id="IPR042100">
    <property type="entry name" value="Bug_dom1"/>
</dbReference>
<evidence type="ECO:0000313" key="4">
    <source>
        <dbReference type="Proteomes" id="UP000289184"/>
    </source>
</evidence>
<evidence type="ECO:0000256" key="2">
    <source>
        <dbReference type="SAM" id="SignalP"/>
    </source>
</evidence>
<protein>
    <recommendedName>
        <fullName evidence="5">Tripartite tricarboxylate transporter family receptor</fullName>
    </recommendedName>
</protein>
<dbReference type="PIRSF" id="PIRSF017082">
    <property type="entry name" value="YflP"/>
    <property type="match status" value="1"/>
</dbReference>
<keyword evidence="4" id="KW-1185">Reference proteome</keyword>
<feature type="chain" id="PRO_5019193757" description="Tripartite tricarboxylate transporter family receptor" evidence="2">
    <location>
        <begin position="24"/>
        <end position="327"/>
    </location>
</feature>
<evidence type="ECO:0008006" key="5">
    <source>
        <dbReference type="Google" id="ProtNLM"/>
    </source>
</evidence>
<feature type="signal peptide" evidence="2">
    <location>
        <begin position="1"/>
        <end position="23"/>
    </location>
</feature>
<dbReference type="PANTHER" id="PTHR42928:SF5">
    <property type="entry name" value="BLR1237 PROTEIN"/>
    <property type="match status" value="1"/>
</dbReference>
<comment type="similarity">
    <text evidence="1">Belongs to the UPF0065 (bug) family.</text>
</comment>
<dbReference type="AlphaFoldDB" id="A0A446CCQ8"/>
<dbReference type="Gene3D" id="3.40.190.10">
    <property type="entry name" value="Periplasmic binding protein-like II"/>
    <property type="match status" value="1"/>
</dbReference>